<proteinExistence type="predicted"/>
<evidence type="ECO:0000313" key="1">
    <source>
        <dbReference type="EMBL" id="GER27380.1"/>
    </source>
</evidence>
<comment type="caution">
    <text evidence="1">The sequence shown here is derived from an EMBL/GenBank/DDBJ whole genome shotgun (WGS) entry which is preliminary data.</text>
</comment>
<keyword evidence="1" id="KW-0328">Glycosyltransferase</keyword>
<dbReference type="Proteomes" id="UP000325081">
    <property type="component" value="Unassembled WGS sequence"/>
</dbReference>
<evidence type="ECO:0000313" key="2">
    <source>
        <dbReference type="Proteomes" id="UP000325081"/>
    </source>
</evidence>
<name>A0A5A7P3T8_STRAF</name>
<dbReference type="AlphaFoldDB" id="A0A5A7P3T8"/>
<dbReference type="GO" id="GO:0016757">
    <property type="term" value="F:glycosyltransferase activity"/>
    <property type="evidence" value="ECO:0007669"/>
    <property type="project" value="UniProtKB-KW"/>
</dbReference>
<protein>
    <submittedName>
        <fullName evidence="1">ATP phosphoribosyltransferase</fullName>
    </submittedName>
</protein>
<feature type="non-terminal residue" evidence="1">
    <location>
        <position position="127"/>
    </location>
</feature>
<keyword evidence="2" id="KW-1185">Reference proteome</keyword>
<keyword evidence="1" id="KW-0808">Transferase</keyword>
<gene>
    <name evidence="1" type="ORF">STAS_03079</name>
</gene>
<accession>A0A5A7P3T8</accession>
<feature type="non-terminal residue" evidence="1">
    <location>
        <position position="1"/>
    </location>
</feature>
<organism evidence="1 2">
    <name type="scientific">Striga asiatica</name>
    <name type="common">Asiatic witchweed</name>
    <name type="synonym">Buchnera asiatica</name>
    <dbReference type="NCBI Taxonomy" id="4170"/>
    <lineage>
        <taxon>Eukaryota</taxon>
        <taxon>Viridiplantae</taxon>
        <taxon>Streptophyta</taxon>
        <taxon>Embryophyta</taxon>
        <taxon>Tracheophyta</taxon>
        <taxon>Spermatophyta</taxon>
        <taxon>Magnoliopsida</taxon>
        <taxon>eudicotyledons</taxon>
        <taxon>Gunneridae</taxon>
        <taxon>Pentapetalae</taxon>
        <taxon>asterids</taxon>
        <taxon>lamiids</taxon>
        <taxon>Lamiales</taxon>
        <taxon>Orobanchaceae</taxon>
        <taxon>Buchnereae</taxon>
        <taxon>Striga</taxon>
    </lineage>
</organism>
<reference evidence="2" key="1">
    <citation type="journal article" date="2019" name="Curr. Biol.">
        <title>Genome Sequence of Striga asiatica Provides Insight into the Evolution of Plant Parasitism.</title>
        <authorList>
            <person name="Yoshida S."/>
            <person name="Kim S."/>
            <person name="Wafula E.K."/>
            <person name="Tanskanen J."/>
            <person name="Kim Y.M."/>
            <person name="Honaas L."/>
            <person name="Yang Z."/>
            <person name="Spallek T."/>
            <person name="Conn C.E."/>
            <person name="Ichihashi Y."/>
            <person name="Cheong K."/>
            <person name="Cui S."/>
            <person name="Der J.P."/>
            <person name="Gundlach H."/>
            <person name="Jiao Y."/>
            <person name="Hori C."/>
            <person name="Ishida J.K."/>
            <person name="Kasahara H."/>
            <person name="Kiba T."/>
            <person name="Kim M.S."/>
            <person name="Koo N."/>
            <person name="Laohavisit A."/>
            <person name="Lee Y.H."/>
            <person name="Lumba S."/>
            <person name="McCourt P."/>
            <person name="Mortimer J.C."/>
            <person name="Mutuku J.M."/>
            <person name="Nomura T."/>
            <person name="Sasaki-Sekimoto Y."/>
            <person name="Seto Y."/>
            <person name="Wang Y."/>
            <person name="Wakatake T."/>
            <person name="Sakakibara H."/>
            <person name="Demura T."/>
            <person name="Yamaguchi S."/>
            <person name="Yoneyama K."/>
            <person name="Manabe R.I."/>
            <person name="Nelson D.C."/>
            <person name="Schulman A.H."/>
            <person name="Timko M.P."/>
            <person name="dePamphilis C.W."/>
            <person name="Choi D."/>
            <person name="Shirasu K."/>
        </authorList>
    </citation>
    <scope>NUCLEOTIDE SEQUENCE [LARGE SCALE GENOMIC DNA]</scope>
    <source>
        <strain evidence="2">cv. UVA1</strain>
    </source>
</reference>
<sequence>LSNPGIPYHLINQNFGTVEADTTENTENNLHESYVKHGLRKLQVAKVTWALSHVGHTRLTLHLPINCPQTWVAQAPNLRLTSFRGLAVLYNYDLVRAEYAELDNADFGNLRRGIWEPQIHGVPVDDT</sequence>
<dbReference type="EMBL" id="BKCP01001780">
    <property type="protein sequence ID" value="GER27380.1"/>
    <property type="molecule type" value="Genomic_DNA"/>
</dbReference>